<gene>
    <name evidence="2" type="ORF">ISP17_03340</name>
</gene>
<proteinExistence type="predicted"/>
<dbReference type="PANTHER" id="PTHR43236:SF2">
    <property type="entry name" value="BLL0069 PROTEIN"/>
    <property type="match status" value="1"/>
</dbReference>
<comment type="caution">
    <text evidence="2">The sequence shown here is derived from an EMBL/GenBank/DDBJ whole genome shotgun (WGS) entry which is preliminary data.</text>
</comment>
<dbReference type="Gene3D" id="1.10.10.2910">
    <property type="match status" value="1"/>
</dbReference>
<dbReference type="EMBL" id="JADIKM010000001">
    <property type="protein sequence ID" value="MFK2902983.1"/>
    <property type="molecule type" value="Genomic_DNA"/>
</dbReference>
<evidence type="ECO:0000313" key="3">
    <source>
        <dbReference type="Proteomes" id="UP001620460"/>
    </source>
</evidence>
<organism evidence="2 3">
    <name type="scientific">Dyella ginsengisoli</name>
    <dbReference type="NCBI Taxonomy" id="363848"/>
    <lineage>
        <taxon>Bacteria</taxon>
        <taxon>Pseudomonadati</taxon>
        <taxon>Pseudomonadota</taxon>
        <taxon>Gammaproteobacteria</taxon>
        <taxon>Lysobacterales</taxon>
        <taxon>Rhodanobacteraceae</taxon>
        <taxon>Dyella</taxon>
    </lineage>
</organism>
<dbReference type="Pfam" id="PF06114">
    <property type="entry name" value="Peptidase_M78"/>
    <property type="match status" value="1"/>
</dbReference>
<evidence type="ECO:0000259" key="1">
    <source>
        <dbReference type="Pfam" id="PF06114"/>
    </source>
</evidence>
<dbReference type="Proteomes" id="UP001620460">
    <property type="component" value="Unassembled WGS sequence"/>
</dbReference>
<feature type="domain" description="IrrE N-terminal-like" evidence="1">
    <location>
        <begin position="58"/>
        <end position="172"/>
    </location>
</feature>
<reference evidence="2 3" key="1">
    <citation type="submission" date="2020-10" db="EMBL/GenBank/DDBJ databases">
        <title>Phylogeny of dyella-like bacteria.</title>
        <authorList>
            <person name="Fu J."/>
        </authorList>
    </citation>
    <scope>NUCLEOTIDE SEQUENCE [LARGE SCALE GENOMIC DNA]</scope>
    <source>
        <strain evidence="2 3">Gsoil3046</strain>
    </source>
</reference>
<dbReference type="PANTHER" id="PTHR43236">
    <property type="entry name" value="ANTITOXIN HIGA1"/>
    <property type="match status" value="1"/>
</dbReference>
<name>A0ABW8JPD7_9GAMM</name>
<accession>A0ABW8JPD7</accession>
<dbReference type="RefSeq" id="WP_404630096.1">
    <property type="nucleotide sequence ID" value="NZ_JADIKM010000001.1"/>
</dbReference>
<evidence type="ECO:0000313" key="2">
    <source>
        <dbReference type="EMBL" id="MFK2902983.1"/>
    </source>
</evidence>
<dbReference type="InterPro" id="IPR010359">
    <property type="entry name" value="IrrE_HExxH"/>
</dbReference>
<dbReference type="InterPro" id="IPR052345">
    <property type="entry name" value="Rad_response_metalloprotease"/>
</dbReference>
<keyword evidence="3" id="KW-1185">Reference proteome</keyword>
<protein>
    <submittedName>
        <fullName evidence="2">ImmA/IrrE family metallo-endopeptidase</fullName>
    </submittedName>
</protein>
<sequence length="289" mass="33351">MSSEAWTPTRAAFRLTTQLNVFAEYHGAQRFPVDVMMLAREAANLFSWSDPITEVKSADIDRFEGALFPNEDRTKWMLLYNEALTSSGRIRFTQAHELGHYILHRMERDAFQCTDGDMLDWSPDEKNIESESDTFASYLLMPLDDYRVQTRTAPIDLDLFSHCADRYGVSLTASILKWLEHTEESAVFVMSRDGFIDWAWSSQPAMRAGAYFQTRNRPPIPLPAQSLAADDRIEQEKTGRAIGSNVWFPKAEERFHVREFKLRADQYDSTLTLLLLPRSAKAWAPWQEH</sequence>